<evidence type="ECO:0000313" key="1">
    <source>
        <dbReference type="EMBL" id="MFM9331217.1"/>
    </source>
</evidence>
<sequence>MAAWQWAKIRRTIHILKKQRVVLLRQLEEINENLRLVPNPSRARRKLLEARVNIKEALRLNARALRNLQSLFHVRP</sequence>
<dbReference type="EMBL" id="JBJURJ010000017">
    <property type="protein sequence ID" value="MFM9331217.1"/>
    <property type="molecule type" value="Genomic_DNA"/>
</dbReference>
<gene>
    <name evidence="1" type="ORF">ACI1P1_23255</name>
</gene>
<organism evidence="1 2">
    <name type="scientific">Paenibacillus mesotrionivorans</name>
    <dbReference type="NCBI Taxonomy" id="3160968"/>
    <lineage>
        <taxon>Bacteria</taxon>
        <taxon>Bacillati</taxon>
        <taxon>Bacillota</taxon>
        <taxon>Bacilli</taxon>
        <taxon>Bacillales</taxon>
        <taxon>Paenibacillaceae</taxon>
        <taxon>Paenibacillus</taxon>
    </lineage>
</organism>
<dbReference type="Proteomes" id="UP001631969">
    <property type="component" value="Unassembled WGS sequence"/>
</dbReference>
<protein>
    <submittedName>
        <fullName evidence="1">Uncharacterized protein</fullName>
    </submittedName>
</protein>
<name>A0ACC7P776_9BACL</name>
<reference evidence="1" key="1">
    <citation type="submission" date="2024-12" db="EMBL/GenBank/DDBJ databases">
        <authorList>
            <person name="Wu N."/>
        </authorList>
    </citation>
    <scope>NUCLEOTIDE SEQUENCE</scope>
    <source>
        <strain evidence="1">P15</strain>
    </source>
</reference>
<keyword evidence="2" id="KW-1185">Reference proteome</keyword>
<proteinExistence type="predicted"/>
<accession>A0ACC7P776</accession>
<comment type="caution">
    <text evidence="1">The sequence shown here is derived from an EMBL/GenBank/DDBJ whole genome shotgun (WGS) entry which is preliminary data.</text>
</comment>
<evidence type="ECO:0000313" key="2">
    <source>
        <dbReference type="Proteomes" id="UP001631969"/>
    </source>
</evidence>